<protein>
    <submittedName>
        <fullName evidence="1">Uncharacterized protein</fullName>
    </submittedName>
</protein>
<evidence type="ECO:0000313" key="2">
    <source>
        <dbReference type="Proteomes" id="UP000620596"/>
    </source>
</evidence>
<organism evidence="1 2">
    <name type="scientific">Polaromonas eurypsychrophila</name>
    <dbReference type="NCBI Taxonomy" id="1614635"/>
    <lineage>
        <taxon>Bacteria</taxon>
        <taxon>Pseudomonadati</taxon>
        <taxon>Pseudomonadota</taxon>
        <taxon>Betaproteobacteria</taxon>
        <taxon>Burkholderiales</taxon>
        <taxon>Comamonadaceae</taxon>
        <taxon>Polaromonas</taxon>
    </lineage>
</organism>
<dbReference type="Proteomes" id="UP000620596">
    <property type="component" value="Unassembled WGS sequence"/>
</dbReference>
<name>A0A916SGB6_9BURK</name>
<keyword evidence="2" id="KW-1185">Reference proteome</keyword>
<comment type="caution">
    <text evidence="1">The sequence shown here is derived from an EMBL/GenBank/DDBJ whole genome shotgun (WGS) entry which is preliminary data.</text>
</comment>
<dbReference type="EMBL" id="BMIG01000005">
    <property type="protein sequence ID" value="GGA97940.1"/>
    <property type="molecule type" value="Genomic_DNA"/>
</dbReference>
<reference evidence="1" key="2">
    <citation type="submission" date="2020-09" db="EMBL/GenBank/DDBJ databases">
        <authorList>
            <person name="Sun Q."/>
            <person name="Zhou Y."/>
        </authorList>
    </citation>
    <scope>NUCLEOTIDE SEQUENCE</scope>
    <source>
        <strain evidence="1">CGMCC 1.15322</strain>
    </source>
</reference>
<proteinExistence type="predicted"/>
<dbReference type="RefSeq" id="WP_188708136.1">
    <property type="nucleotide sequence ID" value="NZ_BMIG01000005.1"/>
</dbReference>
<sequence>MSWALFHTESERLAIDAQLELRAGNFDRANELYKGAAVAERKALDQLDASKLRTRGITAVSAVSLWYKAGEYAVAEQLAHSMLADSLLPEFSREELRNLVQAIWTESSKRKANVAFVPGQVMVSVKGGEVVTGGAPLDLIVDKVQTIQSMFYRTIEYLQGVDHRRAGPPSRELQESCRPWLFQSAPGSYQFSVAIQKPKQDDFFKENVEPRRIAQHFLEIVSASTFEDGAALESLVSDKAYRATFLKLARNLAPTGKTFERIELRGSGEVKPVCLDTGTRSSINAQLRQERPQSPEVDKSPEELRGTLRAVHLDKDWLDIVVDGVSLHIEGLQDAVDDVIGPMVNRSVLVKVIRLNGKKLKFVDIELAD</sequence>
<gene>
    <name evidence="1" type="ORF">GCM10011496_18770</name>
</gene>
<evidence type="ECO:0000313" key="1">
    <source>
        <dbReference type="EMBL" id="GGA97940.1"/>
    </source>
</evidence>
<dbReference type="AlphaFoldDB" id="A0A916SGB6"/>
<accession>A0A916SGB6</accession>
<reference evidence="1" key="1">
    <citation type="journal article" date="2014" name="Int. J. Syst. Evol. Microbiol.">
        <title>Complete genome sequence of Corynebacterium casei LMG S-19264T (=DSM 44701T), isolated from a smear-ripened cheese.</title>
        <authorList>
            <consortium name="US DOE Joint Genome Institute (JGI-PGF)"/>
            <person name="Walter F."/>
            <person name="Albersmeier A."/>
            <person name="Kalinowski J."/>
            <person name="Ruckert C."/>
        </authorList>
    </citation>
    <scope>NUCLEOTIDE SEQUENCE</scope>
    <source>
        <strain evidence="1">CGMCC 1.15322</strain>
    </source>
</reference>